<feature type="active site" description="Phosphocysteine intermediate; for EIIB activity" evidence="11">
    <location>
        <position position="27"/>
    </location>
</feature>
<dbReference type="GO" id="GO:0009401">
    <property type="term" value="P:phosphoenolpyruvate-dependent sugar phosphotransferase system"/>
    <property type="evidence" value="ECO:0007669"/>
    <property type="project" value="UniProtKB-KW"/>
</dbReference>
<dbReference type="SUPFAM" id="SSF55604">
    <property type="entry name" value="Glucose permease domain IIB"/>
    <property type="match status" value="1"/>
</dbReference>
<dbReference type="Pfam" id="PF00367">
    <property type="entry name" value="PTS_EIIB"/>
    <property type="match status" value="1"/>
</dbReference>
<dbReference type="InterPro" id="IPR001996">
    <property type="entry name" value="PTS_IIB_1"/>
</dbReference>
<protein>
    <submittedName>
        <fullName evidence="15">Phosphotransferase system, EIIC</fullName>
    </submittedName>
</protein>
<evidence type="ECO:0000256" key="6">
    <source>
        <dbReference type="ARBA" id="ARBA00022683"/>
    </source>
</evidence>
<dbReference type="PROSITE" id="PS01035">
    <property type="entry name" value="PTS_EIIB_TYPE_1_CYS"/>
    <property type="match status" value="1"/>
</dbReference>
<evidence type="ECO:0000259" key="13">
    <source>
        <dbReference type="PROSITE" id="PS51098"/>
    </source>
</evidence>
<name>A0A133Y3S6_9LACT</name>
<evidence type="ECO:0000256" key="1">
    <source>
        <dbReference type="ARBA" id="ARBA00004651"/>
    </source>
</evidence>
<sequence length="466" mass="50580">MESYEQTCNEILSDIGGKDNIISVTHCMTRLRFNLKDRSLVNQTNIRNIKNVLGCQFSAGQFQIIIGQNVDKVYKHFVSITKIEDQTTELPCNDKRSLSEKIKDLPNILIDVVSGCITPILPIITVSGIIKLITAVLGKGMLNLLPATSPLMTLLTFVGNSGFYFFPIFVAWAASKKFNTSTPIALLLGAILIHPNLIALVTKGASFSVYGIPMTLVNYSSQFLPSILIVWVMSYVYYFFDKHCPRSLKIILVPACTVLVMLPLALCILGPLANLLGKLLADFFTSLYNLVGALAIGLIGAAWYFLVATGMHQALIALATTMIATMGYDNIILVGSKSGSYALMGLAIAYLIKCKKEQKAIASANAVTLIIGGISEPTIFSMLLRYKKAMLIQIIAGFVGGIVNGMLHVSIYFFGATNFLTGLAFGKDFVHGMIGCGISFVLALILGIVLGFDDKKSKDIVEENRG</sequence>
<comment type="caution">
    <text evidence="15">The sequence shown here is derived from an EMBL/GenBank/DDBJ whole genome shotgun (WGS) entry which is preliminary data.</text>
</comment>
<dbReference type="FunFam" id="3.30.1360.60:FF:000001">
    <property type="entry name" value="PTS system glucose-specific IIBC component PtsG"/>
    <property type="match status" value="1"/>
</dbReference>
<dbReference type="EMBL" id="LSCQ01000018">
    <property type="protein sequence ID" value="KXB37837.1"/>
    <property type="molecule type" value="Genomic_DNA"/>
</dbReference>
<dbReference type="InterPro" id="IPR013013">
    <property type="entry name" value="PTS_EIIC_1"/>
</dbReference>
<proteinExistence type="predicted"/>
<dbReference type="InterPro" id="IPR036878">
    <property type="entry name" value="Glu_permease_IIB"/>
</dbReference>
<keyword evidence="3" id="KW-1003">Cell membrane</keyword>
<reference evidence="15 16" key="1">
    <citation type="submission" date="2016-01" db="EMBL/GenBank/DDBJ databases">
        <authorList>
            <person name="Oliw E.H."/>
        </authorList>
    </citation>
    <scope>NUCLEOTIDE SEQUENCE [LARGE SCALE GENOMIC DNA]</scope>
    <source>
        <strain evidence="15 16">KA00635</strain>
    </source>
</reference>
<keyword evidence="5 15" id="KW-0808">Transferase</keyword>
<dbReference type="GO" id="GO:0015771">
    <property type="term" value="P:trehalose transport"/>
    <property type="evidence" value="ECO:0007669"/>
    <property type="project" value="TreeGrafter"/>
</dbReference>
<dbReference type="Gene3D" id="3.30.1360.60">
    <property type="entry name" value="Glucose permease domain IIB"/>
    <property type="match status" value="1"/>
</dbReference>
<evidence type="ECO:0000256" key="3">
    <source>
        <dbReference type="ARBA" id="ARBA00022475"/>
    </source>
</evidence>
<organism evidence="15 16">
    <name type="scientific">Aerococcus christensenii</name>
    <dbReference type="NCBI Taxonomy" id="87541"/>
    <lineage>
        <taxon>Bacteria</taxon>
        <taxon>Bacillati</taxon>
        <taxon>Bacillota</taxon>
        <taxon>Bacilli</taxon>
        <taxon>Lactobacillales</taxon>
        <taxon>Aerococcaceae</taxon>
        <taxon>Aerococcus</taxon>
    </lineage>
</organism>
<keyword evidence="10 12" id="KW-0472">Membrane</keyword>
<dbReference type="GO" id="GO:0016301">
    <property type="term" value="F:kinase activity"/>
    <property type="evidence" value="ECO:0007669"/>
    <property type="project" value="UniProtKB-KW"/>
</dbReference>
<feature type="domain" description="PTS EIIC type-1" evidence="14">
    <location>
        <begin position="111"/>
        <end position="466"/>
    </location>
</feature>
<dbReference type="Proteomes" id="UP000070422">
    <property type="component" value="Unassembled WGS sequence"/>
</dbReference>
<dbReference type="RefSeq" id="WP_060936435.1">
    <property type="nucleotide sequence ID" value="NZ_JASOZP010000001.1"/>
</dbReference>
<gene>
    <name evidence="15" type="ORF">HMPREF3187_00314</name>
</gene>
<dbReference type="PROSITE" id="PS51103">
    <property type="entry name" value="PTS_EIIC_TYPE_1"/>
    <property type="match status" value="1"/>
</dbReference>
<feature type="transmembrane region" description="Helical" evidence="12">
    <location>
        <begin position="252"/>
        <end position="273"/>
    </location>
</feature>
<dbReference type="GO" id="GO:0008982">
    <property type="term" value="F:protein-N(PI)-phosphohistidine-sugar phosphotransferase activity"/>
    <property type="evidence" value="ECO:0007669"/>
    <property type="project" value="InterPro"/>
</dbReference>
<dbReference type="STRING" id="87541.AWM71_02650"/>
<evidence type="ECO:0000256" key="9">
    <source>
        <dbReference type="ARBA" id="ARBA00022989"/>
    </source>
</evidence>
<feature type="transmembrane region" description="Helical" evidence="12">
    <location>
        <begin position="364"/>
        <end position="384"/>
    </location>
</feature>
<evidence type="ECO:0000313" key="15">
    <source>
        <dbReference type="EMBL" id="KXB37837.1"/>
    </source>
</evidence>
<dbReference type="OrthoDB" id="9769191at2"/>
<accession>A0A133Y3S6</accession>
<feature type="transmembrane region" description="Helical" evidence="12">
    <location>
        <begin position="222"/>
        <end position="240"/>
    </location>
</feature>
<evidence type="ECO:0000256" key="12">
    <source>
        <dbReference type="SAM" id="Phobius"/>
    </source>
</evidence>
<dbReference type="AlphaFoldDB" id="A0A133Y3S6"/>
<evidence type="ECO:0000256" key="8">
    <source>
        <dbReference type="ARBA" id="ARBA00022777"/>
    </source>
</evidence>
<evidence type="ECO:0000259" key="14">
    <source>
        <dbReference type="PROSITE" id="PS51103"/>
    </source>
</evidence>
<dbReference type="GO" id="GO:0005886">
    <property type="term" value="C:plasma membrane"/>
    <property type="evidence" value="ECO:0007669"/>
    <property type="project" value="UniProtKB-SubCell"/>
</dbReference>
<dbReference type="InterPro" id="IPR018113">
    <property type="entry name" value="PTrfase_EIIB_Cys"/>
</dbReference>
<dbReference type="PANTHER" id="PTHR30175">
    <property type="entry name" value="PHOSPHOTRANSFERASE SYSTEM TRANSPORT PROTEIN"/>
    <property type="match status" value="1"/>
</dbReference>
<evidence type="ECO:0000256" key="2">
    <source>
        <dbReference type="ARBA" id="ARBA00022448"/>
    </source>
</evidence>
<feature type="transmembrane region" description="Helical" evidence="12">
    <location>
        <begin position="293"/>
        <end position="319"/>
    </location>
</feature>
<dbReference type="Pfam" id="PF02378">
    <property type="entry name" value="PTS_EIIC"/>
    <property type="match status" value="1"/>
</dbReference>
<feature type="transmembrane region" description="Helical" evidence="12">
    <location>
        <begin position="150"/>
        <end position="172"/>
    </location>
</feature>
<evidence type="ECO:0000256" key="10">
    <source>
        <dbReference type="ARBA" id="ARBA00023136"/>
    </source>
</evidence>
<dbReference type="InterPro" id="IPR003352">
    <property type="entry name" value="PTS_EIIC"/>
</dbReference>
<keyword evidence="2" id="KW-0813">Transport</keyword>
<keyword evidence="7 12" id="KW-0812">Transmembrane</keyword>
<evidence type="ECO:0000256" key="5">
    <source>
        <dbReference type="ARBA" id="ARBA00022679"/>
    </source>
</evidence>
<dbReference type="InterPro" id="IPR050558">
    <property type="entry name" value="PTS_Sugar-Specific_Components"/>
</dbReference>
<dbReference type="PATRIC" id="fig|87541.4.peg.314"/>
<keyword evidence="6" id="KW-0598">Phosphotransferase system</keyword>
<evidence type="ECO:0000256" key="4">
    <source>
        <dbReference type="ARBA" id="ARBA00022597"/>
    </source>
</evidence>
<keyword evidence="9 12" id="KW-1133">Transmembrane helix</keyword>
<feature type="transmembrane region" description="Helical" evidence="12">
    <location>
        <begin position="108"/>
        <end position="130"/>
    </location>
</feature>
<evidence type="ECO:0000256" key="11">
    <source>
        <dbReference type="PROSITE-ProRule" id="PRU00421"/>
    </source>
</evidence>
<evidence type="ECO:0000313" key="16">
    <source>
        <dbReference type="Proteomes" id="UP000070422"/>
    </source>
</evidence>
<feature type="domain" description="PTS EIIB type-1" evidence="13">
    <location>
        <begin position="5"/>
        <end position="87"/>
    </location>
</feature>
<keyword evidence="4" id="KW-0762">Sugar transport</keyword>
<dbReference type="PANTHER" id="PTHR30175:SF1">
    <property type="entry name" value="PTS SYSTEM ARBUTIN-, CELLOBIOSE-, AND SALICIN-SPECIFIC EIIBC COMPONENT-RELATED"/>
    <property type="match status" value="1"/>
</dbReference>
<feature type="transmembrane region" description="Helical" evidence="12">
    <location>
        <begin position="331"/>
        <end position="352"/>
    </location>
</feature>
<evidence type="ECO:0000256" key="7">
    <source>
        <dbReference type="ARBA" id="ARBA00022692"/>
    </source>
</evidence>
<dbReference type="PROSITE" id="PS51098">
    <property type="entry name" value="PTS_EIIB_TYPE_1"/>
    <property type="match status" value="1"/>
</dbReference>
<feature type="transmembrane region" description="Helical" evidence="12">
    <location>
        <begin position="429"/>
        <end position="452"/>
    </location>
</feature>
<comment type="subcellular location">
    <subcellularLocation>
        <location evidence="1">Cell membrane</location>
        <topology evidence="1">Multi-pass membrane protein</topology>
    </subcellularLocation>
</comment>
<feature type="transmembrane region" description="Helical" evidence="12">
    <location>
        <begin position="391"/>
        <end position="414"/>
    </location>
</feature>
<dbReference type="CDD" id="cd00212">
    <property type="entry name" value="PTS_IIB_glc"/>
    <property type="match status" value="1"/>
</dbReference>
<feature type="transmembrane region" description="Helical" evidence="12">
    <location>
        <begin position="184"/>
        <end position="202"/>
    </location>
</feature>
<dbReference type="GO" id="GO:0090589">
    <property type="term" value="F:protein-phosphocysteine-trehalose phosphotransferase system transporter activity"/>
    <property type="evidence" value="ECO:0007669"/>
    <property type="project" value="TreeGrafter"/>
</dbReference>
<keyword evidence="8" id="KW-0418">Kinase</keyword>